<dbReference type="RefSeq" id="WP_154766944.1">
    <property type="nucleotide sequence ID" value="NZ_WLYK01000001.1"/>
</dbReference>
<dbReference type="SUPFAM" id="SSF52540">
    <property type="entry name" value="P-loop containing nucleoside triphosphate hydrolases"/>
    <property type="match status" value="1"/>
</dbReference>
<feature type="domain" description="CobQ/CobB/MinD/ParA nucleotide binding" evidence="4">
    <location>
        <begin position="165"/>
        <end position="391"/>
    </location>
</feature>
<dbReference type="Proteomes" id="UP000460221">
    <property type="component" value="Unassembled WGS sequence"/>
</dbReference>
<protein>
    <submittedName>
        <fullName evidence="5">Chromosome partitioning protein</fullName>
    </submittedName>
</protein>
<accession>A0A7K1FFY6</accession>
<feature type="region of interest" description="Disordered" evidence="3">
    <location>
        <begin position="124"/>
        <end position="153"/>
    </location>
</feature>
<dbReference type="InterPro" id="IPR027417">
    <property type="entry name" value="P-loop_NTPase"/>
</dbReference>
<dbReference type="GO" id="GO:0016887">
    <property type="term" value="F:ATP hydrolysis activity"/>
    <property type="evidence" value="ECO:0007669"/>
    <property type="project" value="TreeGrafter"/>
</dbReference>
<dbReference type="AlphaFoldDB" id="A0A7K1FFY6"/>
<dbReference type="GO" id="GO:0009898">
    <property type="term" value="C:cytoplasmic side of plasma membrane"/>
    <property type="evidence" value="ECO:0007669"/>
    <property type="project" value="TreeGrafter"/>
</dbReference>
<dbReference type="InterPro" id="IPR050625">
    <property type="entry name" value="ParA/MinD_ATPase"/>
</dbReference>
<evidence type="ECO:0000259" key="4">
    <source>
        <dbReference type="Pfam" id="PF01656"/>
    </source>
</evidence>
<feature type="compositionally biased region" description="Basic and acidic residues" evidence="3">
    <location>
        <begin position="131"/>
        <end position="144"/>
    </location>
</feature>
<dbReference type="GO" id="GO:0005524">
    <property type="term" value="F:ATP binding"/>
    <property type="evidence" value="ECO:0007669"/>
    <property type="project" value="UniProtKB-KW"/>
</dbReference>
<keyword evidence="1" id="KW-0547">Nucleotide-binding</keyword>
<evidence type="ECO:0000256" key="1">
    <source>
        <dbReference type="ARBA" id="ARBA00022741"/>
    </source>
</evidence>
<sequence>MTAGLLTAGGGRQWESDLVALLDRPGGPFRVVQRCADLADVLAEAVTGRAAAVVLSDGLRRLDTDAVQRLRVSGVAVVAVHTAGDQRAPVRLDRIGIDAVVADDAGPDALVAVLREALLDLTPPSLPGVSDPERALDAAPRRDAPVASDPSDLSCEGSGAGAVVAVWGPTGAPGRSTVAAGLAVAAAAAGTPTLLVDADVYGGVLSAAFGLLDESPGLTGACRAAAGGRLDRTELTRLSWRLAPGLSLLSGISRPDRWPEVRPSAVPGVLQVARSCAALTVLDTGFCLEVDEELSFDTMAPRRNGATLAALAGADVVLAVGSADPPGIERLVRGLDELAERVPEADVRVVLNRVRRDAAGRVEAQDAFARFSALPVVALLPEDRAVTDRAWRQARPVADIAPAAPLVKGLAALADFCAAVPARDRTG</sequence>
<evidence type="ECO:0000313" key="5">
    <source>
        <dbReference type="EMBL" id="MTD12980.1"/>
    </source>
</evidence>
<evidence type="ECO:0000313" key="6">
    <source>
        <dbReference type="Proteomes" id="UP000460221"/>
    </source>
</evidence>
<keyword evidence="2" id="KW-0067">ATP-binding</keyword>
<comment type="caution">
    <text evidence="5">The sequence shown here is derived from an EMBL/GenBank/DDBJ whole genome shotgun (WGS) entry which is preliminary data.</text>
</comment>
<dbReference type="PANTHER" id="PTHR43384">
    <property type="entry name" value="SEPTUM SITE-DETERMINING PROTEIN MIND HOMOLOG, CHLOROPLASTIC-RELATED"/>
    <property type="match status" value="1"/>
</dbReference>
<organism evidence="5 6">
    <name type="scientific">Nakamurella alba</name>
    <dbReference type="NCBI Taxonomy" id="2665158"/>
    <lineage>
        <taxon>Bacteria</taxon>
        <taxon>Bacillati</taxon>
        <taxon>Actinomycetota</taxon>
        <taxon>Actinomycetes</taxon>
        <taxon>Nakamurellales</taxon>
        <taxon>Nakamurellaceae</taxon>
        <taxon>Nakamurella</taxon>
    </lineage>
</organism>
<gene>
    <name evidence="5" type="ORF">GIS00_03345</name>
</gene>
<name>A0A7K1FFY6_9ACTN</name>
<dbReference type="Pfam" id="PF01656">
    <property type="entry name" value="CbiA"/>
    <property type="match status" value="1"/>
</dbReference>
<dbReference type="GO" id="GO:0005829">
    <property type="term" value="C:cytosol"/>
    <property type="evidence" value="ECO:0007669"/>
    <property type="project" value="TreeGrafter"/>
</dbReference>
<evidence type="ECO:0000256" key="3">
    <source>
        <dbReference type="SAM" id="MobiDB-lite"/>
    </source>
</evidence>
<keyword evidence="6" id="KW-1185">Reference proteome</keyword>
<dbReference type="InterPro" id="IPR002586">
    <property type="entry name" value="CobQ/CobB/MinD/ParA_Nub-bd_dom"/>
</dbReference>
<dbReference type="GO" id="GO:0051782">
    <property type="term" value="P:negative regulation of cell division"/>
    <property type="evidence" value="ECO:0007669"/>
    <property type="project" value="TreeGrafter"/>
</dbReference>
<dbReference type="Gene3D" id="3.40.50.300">
    <property type="entry name" value="P-loop containing nucleotide triphosphate hydrolases"/>
    <property type="match status" value="1"/>
</dbReference>
<proteinExistence type="predicted"/>
<reference evidence="5 6" key="1">
    <citation type="submission" date="2019-11" db="EMBL/GenBank/DDBJ databases">
        <authorList>
            <person name="Jiang L.-Q."/>
        </authorList>
    </citation>
    <scope>NUCLEOTIDE SEQUENCE [LARGE SCALE GENOMIC DNA]</scope>
    <source>
        <strain evidence="5 6">YIM 132087</strain>
    </source>
</reference>
<dbReference type="PANTHER" id="PTHR43384:SF6">
    <property type="entry name" value="SEPTUM SITE-DETERMINING PROTEIN MIND HOMOLOG, CHLOROPLASTIC"/>
    <property type="match status" value="1"/>
</dbReference>
<evidence type="ECO:0000256" key="2">
    <source>
        <dbReference type="ARBA" id="ARBA00022840"/>
    </source>
</evidence>
<dbReference type="EMBL" id="WLYK01000001">
    <property type="protein sequence ID" value="MTD12980.1"/>
    <property type="molecule type" value="Genomic_DNA"/>
</dbReference>